<evidence type="ECO:0000256" key="8">
    <source>
        <dbReference type="PROSITE-ProRule" id="PRU00169"/>
    </source>
</evidence>
<dbReference type="SMART" id="SM00862">
    <property type="entry name" value="Trans_reg_C"/>
    <property type="match status" value="1"/>
</dbReference>
<evidence type="ECO:0000256" key="7">
    <source>
        <dbReference type="ARBA" id="ARBA00024735"/>
    </source>
</evidence>
<keyword evidence="4" id="KW-0805">Transcription regulation</keyword>
<keyword evidence="6" id="KW-0804">Transcription</keyword>
<dbReference type="PROSITE" id="PS51755">
    <property type="entry name" value="OMPR_PHOB"/>
    <property type="match status" value="1"/>
</dbReference>
<organism evidence="12">
    <name type="scientific">uncultured Thermomicrobiales bacterium</name>
    <dbReference type="NCBI Taxonomy" id="1645740"/>
    <lineage>
        <taxon>Bacteria</taxon>
        <taxon>Pseudomonadati</taxon>
        <taxon>Thermomicrobiota</taxon>
        <taxon>Thermomicrobia</taxon>
        <taxon>Thermomicrobiales</taxon>
        <taxon>environmental samples</taxon>
    </lineage>
</organism>
<proteinExistence type="predicted"/>
<dbReference type="PROSITE" id="PS50110">
    <property type="entry name" value="RESPONSE_REGULATORY"/>
    <property type="match status" value="1"/>
</dbReference>
<dbReference type="Pfam" id="PF00486">
    <property type="entry name" value="Trans_reg_C"/>
    <property type="match status" value="1"/>
</dbReference>
<dbReference type="InterPro" id="IPR039420">
    <property type="entry name" value="WalR-like"/>
</dbReference>
<evidence type="ECO:0000256" key="1">
    <source>
        <dbReference type="ARBA" id="ARBA00013332"/>
    </source>
</evidence>
<dbReference type="AlphaFoldDB" id="A0A6J4UNG1"/>
<evidence type="ECO:0000256" key="3">
    <source>
        <dbReference type="ARBA" id="ARBA00023012"/>
    </source>
</evidence>
<sequence>MTRILVVEDDVDICNLIQSHLVQEGYSVRQAFDGPSALVAVAEERIDLVILDWMLPGLDGLTVCRRIRQTHLMPIIMLTARGEEIDRVVGLEVGADDYVTKPFGMRELMARVRAMMRRVGSATPVPSPVVVASAADPSVVPPGVTASSTGAALIAHGELIIDPSGRTVTVEGQPVDLTRREFDLLSMLASNPGRAFSRAYLLERIWGDEIEVFDRTVDSHVVRLRKKLGPAGVRIGTVWGVGYRFAA</sequence>
<dbReference type="InterPro" id="IPR011006">
    <property type="entry name" value="CheY-like_superfamily"/>
</dbReference>
<dbReference type="Gene3D" id="6.10.250.690">
    <property type="match status" value="1"/>
</dbReference>
<reference evidence="12" key="1">
    <citation type="submission" date="2020-02" db="EMBL/GenBank/DDBJ databases">
        <authorList>
            <person name="Meier V. D."/>
        </authorList>
    </citation>
    <scope>NUCLEOTIDE SEQUENCE</scope>
    <source>
        <strain evidence="12">AVDCRST_MAG33</strain>
    </source>
</reference>
<dbReference type="CDD" id="cd00383">
    <property type="entry name" value="trans_reg_C"/>
    <property type="match status" value="1"/>
</dbReference>
<dbReference type="PANTHER" id="PTHR48111">
    <property type="entry name" value="REGULATOR OF RPOS"/>
    <property type="match status" value="1"/>
</dbReference>
<dbReference type="InterPro" id="IPR036388">
    <property type="entry name" value="WH-like_DNA-bd_sf"/>
</dbReference>
<dbReference type="SUPFAM" id="SSF46894">
    <property type="entry name" value="C-terminal effector domain of the bipartite response regulators"/>
    <property type="match status" value="1"/>
</dbReference>
<dbReference type="Gene3D" id="1.10.10.10">
    <property type="entry name" value="Winged helix-like DNA-binding domain superfamily/Winged helix DNA-binding domain"/>
    <property type="match status" value="1"/>
</dbReference>
<dbReference type="SMART" id="SM00448">
    <property type="entry name" value="REC"/>
    <property type="match status" value="1"/>
</dbReference>
<dbReference type="InterPro" id="IPR016032">
    <property type="entry name" value="Sig_transdc_resp-reg_C-effctor"/>
</dbReference>
<evidence type="ECO:0000256" key="5">
    <source>
        <dbReference type="ARBA" id="ARBA00023125"/>
    </source>
</evidence>
<name>A0A6J4UNG1_9BACT</name>
<feature type="domain" description="OmpR/PhoB-type" evidence="11">
    <location>
        <begin position="151"/>
        <end position="247"/>
    </location>
</feature>
<dbReference type="InterPro" id="IPR001867">
    <property type="entry name" value="OmpR/PhoB-type_DNA-bd"/>
</dbReference>
<dbReference type="GO" id="GO:0032993">
    <property type="term" value="C:protein-DNA complex"/>
    <property type="evidence" value="ECO:0007669"/>
    <property type="project" value="TreeGrafter"/>
</dbReference>
<dbReference type="EMBL" id="CADCWK010000097">
    <property type="protein sequence ID" value="CAA9553065.1"/>
    <property type="molecule type" value="Genomic_DNA"/>
</dbReference>
<dbReference type="Gene3D" id="3.40.50.2300">
    <property type="match status" value="1"/>
</dbReference>
<evidence type="ECO:0000256" key="2">
    <source>
        <dbReference type="ARBA" id="ARBA00022553"/>
    </source>
</evidence>
<dbReference type="GO" id="GO:0000976">
    <property type="term" value="F:transcription cis-regulatory region binding"/>
    <property type="evidence" value="ECO:0007669"/>
    <property type="project" value="TreeGrafter"/>
</dbReference>
<dbReference type="SUPFAM" id="SSF52172">
    <property type="entry name" value="CheY-like"/>
    <property type="match status" value="1"/>
</dbReference>
<evidence type="ECO:0000313" key="12">
    <source>
        <dbReference type="EMBL" id="CAA9553065.1"/>
    </source>
</evidence>
<evidence type="ECO:0000259" key="10">
    <source>
        <dbReference type="PROSITE" id="PS50110"/>
    </source>
</evidence>
<evidence type="ECO:0000259" key="11">
    <source>
        <dbReference type="PROSITE" id="PS51755"/>
    </source>
</evidence>
<dbReference type="FunFam" id="1.10.10.10:FF:000018">
    <property type="entry name" value="DNA-binding response regulator ResD"/>
    <property type="match status" value="1"/>
</dbReference>
<keyword evidence="5 9" id="KW-0238">DNA-binding</keyword>
<evidence type="ECO:0000256" key="4">
    <source>
        <dbReference type="ARBA" id="ARBA00023015"/>
    </source>
</evidence>
<feature type="DNA-binding region" description="OmpR/PhoB-type" evidence="9">
    <location>
        <begin position="151"/>
        <end position="247"/>
    </location>
</feature>
<dbReference type="GO" id="GO:0000156">
    <property type="term" value="F:phosphorelay response regulator activity"/>
    <property type="evidence" value="ECO:0007669"/>
    <property type="project" value="TreeGrafter"/>
</dbReference>
<dbReference type="FunFam" id="3.40.50.2300:FF:000001">
    <property type="entry name" value="DNA-binding response regulator PhoB"/>
    <property type="match status" value="1"/>
</dbReference>
<keyword evidence="2 8" id="KW-0597">Phosphoprotein</keyword>
<comment type="function">
    <text evidence="7">This protein is a positive regulator for the phosphate regulon. Transcription of this operon is positively regulated by PhoB and PhoR when phosphate is limited.</text>
</comment>
<dbReference type="Pfam" id="PF00072">
    <property type="entry name" value="Response_reg"/>
    <property type="match status" value="1"/>
</dbReference>
<protein>
    <recommendedName>
        <fullName evidence="1">Phosphate regulon transcriptional regulatory protein PhoB</fullName>
    </recommendedName>
</protein>
<dbReference type="GO" id="GO:0006355">
    <property type="term" value="P:regulation of DNA-templated transcription"/>
    <property type="evidence" value="ECO:0007669"/>
    <property type="project" value="InterPro"/>
</dbReference>
<gene>
    <name evidence="12" type="ORF">AVDCRST_MAG33-1047</name>
</gene>
<feature type="modified residue" description="4-aspartylphosphate" evidence="8">
    <location>
        <position position="52"/>
    </location>
</feature>
<keyword evidence="3" id="KW-0902">Two-component regulatory system</keyword>
<feature type="domain" description="Response regulatory" evidence="10">
    <location>
        <begin position="3"/>
        <end position="116"/>
    </location>
</feature>
<dbReference type="PANTHER" id="PTHR48111:SF1">
    <property type="entry name" value="TWO-COMPONENT RESPONSE REGULATOR ORR33"/>
    <property type="match status" value="1"/>
</dbReference>
<evidence type="ECO:0000256" key="9">
    <source>
        <dbReference type="PROSITE-ProRule" id="PRU01091"/>
    </source>
</evidence>
<evidence type="ECO:0000256" key="6">
    <source>
        <dbReference type="ARBA" id="ARBA00023163"/>
    </source>
</evidence>
<dbReference type="InterPro" id="IPR001789">
    <property type="entry name" value="Sig_transdc_resp-reg_receiver"/>
</dbReference>
<dbReference type="CDD" id="cd17574">
    <property type="entry name" value="REC_OmpR"/>
    <property type="match status" value="1"/>
</dbReference>
<accession>A0A6J4UNG1</accession>
<dbReference type="GO" id="GO:0005829">
    <property type="term" value="C:cytosol"/>
    <property type="evidence" value="ECO:0007669"/>
    <property type="project" value="TreeGrafter"/>
</dbReference>